<dbReference type="CDD" id="cd24155">
    <property type="entry name" value="NUDIX_ADPRase"/>
    <property type="match status" value="1"/>
</dbReference>
<dbReference type="GO" id="GO:0005829">
    <property type="term" value="C:cytosol"/>
    <property type="evidence" value="ECO:0007669"/>
    <property type="project" value="TreeGrafter"/>
</dbReference>
<evidence type="ECO:0000256" key="2">
    <source>
        <dbReference type="ARBA" id="ARBA00007482"/>
    </source>
</evidence>
<comment type="similarity">
    <text evidence="2">Belongs to the Nudix hydrolase family. NudF subfamily.</text>
</comment>
<evidence type="ECO:0000256" key="5">
    <source>
        <dbReference type="ARBA" id="ARBA00022723"/>
    </source>
</evidence>
<feature type="binding site" evidence="13">
    <location>
        <position position="167"/>
    </location>
    <ligand>
        <name>Mg(2+)</name>
        <dbReference type="ChEBI" id="CHEBI:18420"/>
        <label>1</label>
    </ligand>
</feature>
<feature type="binding site" evidence="13">
    <location>
        <position position="119"/>
    </location>
    <ligand>
        <name>Mg(2+)</name>
        <dbReference type="ChEBI" id="CHEBI:18420"/>
        <label>1</label>
    </ligand>
</feature>
<gene>
    <name evidence="15" type="ORF">FQP86_00625</name>
</gene>
<dbReference type="GO" id="GO:0019144">
    <property type="term" value="F:ADP-sugar diphosphatase activity"/>
    <property type="evidence" value="ECO:0007669"/>
    <property type="project" value="TreeGrafter"/>
</dbReference>
<evidence type="ECO:0000259" key="14">
    <source>
        <dbReference type="PROSITE" id="PS51462"/>
    </source>
</evidence>
<dbReference type="PANTHER" id="PTHR11839">
    <property type="entry name" value="UDP/ADP-SUGAR PYROPHOSPHATASE"/>
    <property type="match status" value="1"/>
</dbReference>
<evidence type="ECO:0000256" key="11">
    <source>
        <dbReference type="ARBA" id="ARBA00033056"/>
    </source>
</evidence>
<dbReference type="EC" id="3.6.1.13" evidence="3"/>
<evidence type="ECO:0000256" key="4">
    <source>
        <dbReference type="ARBA" id="ARBA00013297"/>
    </source>
</evidence>
<evidence type="ECO:0000256" key="3">
    <source>
        <dbReference type="ARBA" id="ARBA00012453"/>
    </source>
</evidence>
<dbReference type="PANTHER" id="PTHR11839:SF5">
    <property type="entry name" value="ADP-RIBOSE PYROPHOSPHATASE"/>
    <property type="match status" value="1"/>
</dbReference>
<dbReference type="GO" id="GO:0047631">
    <property type="term" value="F:ADP-ribose diphosphatase activity"/>
    <property type="evidence" value="ECO:0007669"/>
    <property type="project" value="UniProtKB-EC"/>
</dbReference>
<dbReference type="GO" id="GO:0006753">
    <property type="term" value="P:nucleoside phosphate metabolic process"/>
    <property type="evidence" value="ECO:0007669"/>
    <property type="project" value="TreeGrafter"/>
</dbReference>
<dbReference type="PROSITE" id="PS51462">
    <property type="entry name" value="NUDIX"/>
    <property type="match status" value="1"/>
</dbReference>
<comment type="cofactor">
    <cofactor evidence="1 13">
        <name>Mg(2+)</name>
        <dbReference type="ChEBI" id="CHEBI:18420"/>
    </cofactor>
</comment>
<evidence type="ECO:0000313" key="15">
    <source>
        <dbReference type="EMBL" id="TVU73624.1"/>
    </source>
</evidence>
<comment type="caution">
    <text evidence="15">The sequence shown here is derived from an EMBL/GenBank/DDBJ whole genome shotgun (WGS) entry which is preliminary data.</text>
</comment>
<dbReference type="PROSITE" id="PS00893">
    <property type="entry name" value="NUDIX_BOX"/>
    <property type="match status" value="1"/>
</dbReference>
<dbReference type="InterPro" id="IPR020084">
    <property type="entry name" value="NUDIX_hydrolase_CS"/>
</dbReference>
<keyword evidence="6" id="KW-0378">Hydrolase</keyword>
<keyword evidence="16" id="KW-1185">Reference proteome</keyword>
<dbReference type="Proteomes" id="UP000319941">
    <property type="component" value="Unassembled WGS sequence"/>
</dbReference>
<evidence type="ECO:0000256" key="6">
    <source>
        <dbReference type="ARBA" id="ARBA00022801"/>
    </source>
</evidence>
<evidence type="ECO:0000313" key="16">
    <source>
        <dbReference type="Proteomes" id="UP000319941"/>
    </source>
</evidence>
<keyword evidence="7 13" id="KW-0460">Magnesium</keyword>
<protein>
    <recommendedName>
        <fullName evidence="4">ADP-ribose pyrophosphatase</fullName>
        <ecNumber evidence="3">3.6.1.13</ecNumber>
    </recommendedName>
    <alternativeName>
        <fullName evidence="9">ADP-ribose diphosphatase</fullName>
    </alternativeName>
    <alternativeName>
        <fullName evidence="11">ADP-ribose phosphohydrolase</fullName>
    </alternativeName>
    <alternativeName>
        <fullName evidence="10">Adenosine diphosphoribose pyrophosphatase</fullName>
    </alternativeName>
</protein>
<feature type="binding site" evidence="13">
    <location>
        <position position="115"/>
    </location>
    <ligand>
        <name>Mg(2+)</name>
        <dbReference type="ChEBI" id="CHEBI:18420"/>
        <label>1</label>
    </ligand>
</feature>
<evidence type="ECO:0000256" key="12">
    <source>
        <dbReference type="ARBA" id="ARBA00049546"/>
    </source>
</evidence>
<accession>A0A558HWZ3</accession>
<proteinExistence type="inferred from homology"/>
<comment type="function">
    <text evidence="8">Acts on ADP-mannose and ADP-glucose as well as ADP-ribose. Prevents glycogen biosynthesis. The reaction catalyzed by this enzyme is a limiting step of the gluconeogenic process.</text>
</comment>
<organism evidence="15 16">
    <name type="scientific">Cobetia crustatorum</name>
    <dbReference type="NCBI Taxonomy" id="553385"/>
    <lineage>
        <taxon>Bacteria</taxon>
        <taxon>Pseudomonadati</taxon>
        <taxon>Pseudomonadota</taxon>
        <taxon>Gammaproteobacteria</taxon>
        <taxon>Oceanospirillales</taxon>
        <taxon>Halomonadaceae</taxon>
        <taxon>Cobetia</taxon>
    </lineage>
</organism>
<evidence type="ECO:0000256" key="7">
    <source>
        <dbReference type="ARBA" id="ARBA00022842"/>
    </source>
</evidence>
<dbReference type="NCBIfam" id="TIGR00052">
    <property type="entry name" value="nudix-type nucleoside diphosphatase, YffH/AdpP family"/>
    <property type="match status" value="1"/>
</dbReference>
<dbReference type="STRING" id="553385.GCA_000591415_00284"/>
<dbReference type="EMBL" id="VNFH01000001">
    <property type="protein sequence ID" value="TVU73624.1"/>
    <property type="molecule type" value="Genomic_DNA"/>
</dbReference>
<dbReference type="OrthoDB" id="5292471at2"/>
<reference evidence="15 16" key="1">
    <citation type="submission" date="2019-07" db="EMBL/GenBank/DDBJ databases">
        <title>Diversity of Bacteria from Kongsfjorden, Arctic.</title>
        <authorList>
            <person name="Yu Y."/>
        </authorList>
    </citation>
    <scope>NUCLEOTIDE SEQUENCE [LARGE SCALE GENOMIC DNA]</scope>
    <source>
        <strain evidence="15 16">SM1923</strain>
    </source>
</reference>
<keyword evidence="5 13" id="KW-0479">Metal-binding</keyword>
<dbReference type="Gene3D" id="3.90.79.10">
    <property type="entry name" value="Nucleoside Triphosphate Pyrophosphohydrolase"/>
    <property type="match status" value="1"/>
</dbReference>
<evidence type="ECO:0000256" key="13">
    <source>
        <dbReference type="PIRSR" id="PIRSR604385-2"/>
    </source>
</evidence>
<feature type="binding site" evidence="13">
    <location>
        <position position="99"/>
    </location>
    <ligand>
        <name>Mg(2+)</name>
        <dbReference type="ChEBI" id="CHEBI:18420"/>
        <label>1</label>
    </ligand>
</feature>
<dbReference type="InterPro" id="IPR000086">
    <property type="entry name" value="NUDIX_hydrolase_dom"/>
</dbReference>
<dbReference type="Pfam" id="PF00293">
    <property type="entry name" value="NUDIX"/>
    <property type="match status" value="1"/>
</dbReference>
<dbReference type="GO" id="GO:0019693">
    <property type="term" value="P:ribose phosphate metabolic process"/>
    <property type="evidence" value="ECO:0007669"/>
    <property type="project" value="TreeGrafter"/>
</dbReference>
<evidence type="ECO:0000256" key="9">
    <source>
        <dbReference type="ARBA" id="ARBA00030162"/>
    </source>
</evidence>
<dbReference type="GO" id="GO:0046872">
    <property type="term" value="F:metal ion binding"/>
    <property type="evidence" value="ECO:0007669"/>
    <property type="project" value="UniProtKB-KW"/>
</dbReference>
<name>A0A558HWZ3_9GAMM</name>
<dbReference type="RefSeq" id="WP_024950695.1">
    <property type="nucleotide sequence ID" value="NZ_CAWOWR010000001.1"/>
</dbReference>
<dbReference type="SUPFAM" id="SSF55811">
    <property type="entry name" value="Nudix"/>
    <property type="match status" value="1"/>
</dbReference>
<sequence length="212" mass="23895">MSDRQEHVAGEQVFAHADVENVETKVLQEGFFRLEQRQLRHRRFNGGWSDVINREVHVRHDAVGVLPYDPVHDRVVFVEQIRAGMLDDERTPWSLEPIAGLVDKDESAAEVARREADEEAGCELSELIELYRYYPSPGACTEQVTLFIGLCDSSGVGGVHGLAEENEDIRVHVLDFQAAVDLLEQGRLGNAMAIMAMQWLLKERASLRVMKA</sequence>
<evidence type="ECO:0000256" key="8">
    <source>
        <dbReference type="ARBA" id="ARBA00025164"/>
    </source>
</evidence>
<comment type="catalytic activity">
    <reaction evidence="12">
        <text>ADP-D-ribose + H2O = D-ribose 5-phosphate + AMP + 2 H(+)</text>
        <dbReference type="Rhea" id="RHEA:10412"/>
        <dbReference type="ChEBI" id="CHEBI:15377"/>
        <dbReference type="ChEBI" id="CHEBI:15378"/>
        <dbReference type="ChEBI" id="CHEBI:57967"/>
        <dbReference type="ChEBI" id="CHEBI:78346"/>
        <dbReference type="ChEBI" id="CHEBI:456215"/>
        <dbReference type="EC" id="3.6.1.13"/>
    </reaction>
</comment>
<evidence type="ECO:0000256" key="1">
    <source>
        <dbReference type="ARBA" id="ARBA00001946"/>
    </source>
</evidence>
<evidence type="ECO:0000256" key="10">
    <source>
        <dbReference type="ARBA" id="ARBA00030308"/>
    </source>
</evidence>
<dbReference type="InterPro" id="IPR004385">
    <property type="entry name" value="NDP_pyrophosphatase"/>
</dbReference>
<feature type="domain" description="Nudix hydrolase" evidence="14">
    <location>
        <begin position="58"/>
        <end position="196"/>
    </location>
</feature>
<dbReference type="InterPro" id="IPR015797">
    <property type="entry name" value="NUDIX_hydrolase-like_dom_sf"/>
</dbReference>
<dbReference type="AlphaFoldDB" id="A0A558HWZ3"/>